<dbReference type="PANTHER" id="PTHR10683">
    <property type="entry name" value="TRANSALDOLASE"/>
    <property type="match status" value="1"/>
</dbReference>
<keyword evidence="13" id="KW-1185">Reference proteome</keyword>
<dbReference type="InterPro" id="IPR013785">
    <property type="entry name" value="Aldolase_TIM"/>
</dbReference>
<gene>
    <name evidence="11" type="primary">tal</name>
    <name evidence="12" type="ORF">SCL_1384</name>
</gene>
<keyword evidence="6 11" id="KW-0963">Cytoplasm</keyword>
<keyword evidence="7 11" id="KW-0808">Transferase</keyword>
<dbReference type="RefSeq" id="WP_096360523.1">
    <property type="nucleotide sequence ID" value="NZ_AP014879.1"/>
</dbReference>
<accession>A0A1B4XFY9</accession>
<dbReference type="PROSITE" id="PS01054">
    <property type="entry name" value="TRANSALDOLASE_1"/>
    <property type="match status" value="1"/>
</dbReference>
<sequence>MTAPNPLLVLKSLGQSVWLDYIERGMLVSGKLTHMIERDGLAGITSNPSIFEKAITGHEDYEADIARLARHARSAMEIYEPIVLADIGHAADLFLPVYEQTRGRDGFVSIEVSPHLASDTDKTVKEAVRLWEKLHRPNIMIKVPGTAQGLPAVRRLIAQGINVNVTLLFGLSRYREVLQAWLSGLEDRAQAGLSLDSVDSVASFFLSRIDVLVDQRLDALAESGDKPAASLRGTAAIACARLAYRIYGEMHSSERWQRLAARGAHTQRLLWASTSAKDPAYSPVKYVEPLIGPETVNTLPPETLDAYRRQGDPAARLEQDLPQADVTVARLAQLGIDLEAVARQLEEEGVKKFVAPFDKLLASLEQRRQQLAPA</sequence>
<dbReference type="KEGG" id="slim:SCL_1384"/>
<evidence type="ECO:0000256" key="5">
    <source>
        <dbReference type="ARBA" id="ARBA00013151"/>
    </source>
</evidence>
<dbReference type="InterPro" id="IPR001585">
    <property type="entry name" value="TAL/FSA"/>
</dbReference>
<dbReference type="AlphaFoldDB" id="A0A1B4XFY9"/>
<dbReference type="Gene3D" id="3.20.20.70">
    <property type="entry name" value="Aldolase class I"/>
    <property type="match status" value="1"/>
</dbReference>
<evidence type="ECO:0000256" key="11">
    <source>
        <dbReference type="HAMAP-Rule" id="MF_00493"/>
    </source>
</evidence>
<dbReference type="NCBIfam" id="NF002881">
    <property type="entry name" value="PRK03343.1"/>
    <property type="match status" value="1"/>
</dbReference>
<dbReference type="InParanoid" id="A0A1B4XFY9"/>
<comment type="function">
    <text evidence="1 11">Transaldolase is important for the balance of metabolites in the pentose-phosphate pathway.</text>
</comment>
<dbReference type="Proteomes" id="UP000243180">
    <property type="component" value="Chromosome"/>
</dbReference>
<evidence type="ECO:0000256" key="8">
    <source>
        <dbReference type="ARBA" id="ARBA00023126"/>
    </source>
</evidence>
<evidence type="ECO:0000256" key="9">
    <source>
        <dbReference type="ARBA" id="ARBA00023270"/>
    </source>
</evidence>
<dbReference type="GO" id="GO:0005975">
    <property type="term" value="P:carbohydrate metabolic process"/>
    <property type="evidence" value="ECO:0007669"/>
    <property type="project" value="InterPro"/>
</dbReference>
<dbReference type="GO" id="GO:0004801">
    <property type="term" value="F:transaldolase activity"/>
    <property type="evidence" value="ECO:0007669"/>
    <property type="project" value="UniProtKB-UniRule"/>
</dbReference>
<comment type="pathway">
    <text evidence="3 11">Carbohydrate degradation; pentose phosphate pathway; D-glyceraldehyde 3-phosphate and beta-D-fructose 6-phosphate from D-ribose 5-phosphate and D-xylulose 5-phosphate (non-oxidative stage): step 2/3.</text>
</comment>
<dbReference type="Pfam" id="PF00923">
    <property type="entry name" value="TAL_FSA"/>
    <property type="match status" value="1"/>
</dbReference>
<dbReference type="UniPathway" id="UPA00115">
    <property type="reaction ID" value="UER00414"/>
</dbReference>
<evidence type="ECO:0000313" key="13">
    <source>
        <dbReference type="Proteomes" id="UP000243180"/>
    </source>
</evidence>
<organism evidence="12 13">
    <name type="scientific">Sulfuricaulis limicola</name>
    <dbReference type="NCBI Taxonomy" id="1620215"/>
    <lineage>
        <taxon>Bacteria</taxon>
        <taxon>Pseudomonadati</taxon>
        <taxon>Pseudomonadota</taxon>
        <taxon>Gammaproteobacteria</taxon>
        <taxon>Acidiferrobacterales</taxon>
        <taxon>Acidiferrobacteraceae</taxon>
        <taxon>Sulfuricaulis</taxon>
    </lineage>
</organism>
<reference evidence="12 13" key="1">
    <citation type="submission" date="2015-05" db="EMBL/GenBank/DDBJ databases">
        <title>Complete genome sequence of a sulfur-oxidizing gammaproteobacterium strain HA5.</title>
        <authorList>
            <person name="Miura A."/>
            <person name="Kojima H."/>
            <person name="Fukui M."/>
        </authorList>
    </citation>
    <scope>NUCLEOTIDE SEQUENCE [LARGE SCALE GENOMIC DNA]</scope>
    <source>
        <strain evidence="12 13">HA5</strain>
    </source>
</reference>
<evidence type="ECO:0000256" key="7">
    <source>
        <dbReference type="ARBA" id="ARBA00022679"/>
    </source>
</evidence>
<dbReference type="PROSITE" id="PS00958">
    <property type="entry name" value="TRANSALDOLASE_2"/>
    <property type="match status" value="1"/>
</dbReference>
<evidence type="ECO:0000256" key="10">
    <source>
        <dbReference type="ARBA" id="ARBA00048810"/>
    </source>
</evidence>
<dbReference type="GO" id="GO:0006098">
    <property type="term" value="P:pentose-phosphate shunt"/>
    <property type="evidence" value="ECO:0007669"/>
    <property type="project" value="UniProtKB-UniRule"/>
</dbReference>
<evidence type="ECO:0000256" key="6">
    <source>
        <dbReference type="ARBA" id="ARBA00022490"/>
    </source>
</evidence>
<name>A0A1B4XFY9_9GAMM</name>
<keyword evidence="9 11" id="KW-0704">Schiff base</keyword>
<evidence type="ECO:0000256" key="3">
    <source>
        <dbReference type="ARBA" id="ARBA00004857"/>
    </source>
</evidence>
<dbReference type="OrthoDB" id="140919at2"/>
<protein>
    <recommendedName>
        <fullName evidence="5 11">Transaldolase</fullName>
        <ecNumber evidence="5 11">2.2.1.2</ecNumber>
    </recommendedName>
</protein>
<dbReference type="PANTHER" id="PTHR10683:SF31">
    <property type="entry name" value="TRANSALDOLASE"/>
    <property type="match status" value="1"/>
</dbReference>
<dbReference type="PIRSF" id="PIRSF036915">
    <property type="entry name" value="Trnald_Bac_Plnt"/>
    <property type="match status" value="1"/>
</dbReference>
<dbReference type="InterPro" id="IPR018225">
    <property type="entry name" value="Transaldolase_AS"/>
</dbReference>
<comment type="similarity">
    <text evidence="4 11">Belongs to the transaldolase family. Type 2 subfamily.</text>
</comment>
<dbReference type="HAMAP" id="MF_00493">
    <property type="entry name" value="Transaldolase_2"/>
    <property type="match status" value="1"/>
</dbReference>
<dbReference type="SUPFAM" id="SSF51569">
    <property type="entry name" value="Aldolase"/>
    <property type="match status" value="1"/>
</dbReference>
<dbReference type="GO" id="GO:0005737">
    <property type="term" value="C:cytoplasm"/>
    <property type="evidence" value="ECO:0007669"/>
    <property type="project" value="UniProtKB-SubCell"/>
</dbReference>
<dbReference type="EC" id="2.2.1.2" evidence="5 11"/>
<dbReference type="NCBIfam" id="TIGR00876">
    <property type="entry name" value="tal_mycobact"/>
    <property type="match status" value="1"/>
</dbReference>
<dbReference type="CDD" id="cd00955">
    <property type="entry name" value="Transaldolase_like"/>
    <property type="match status" value="1"/>
</dbReference>
<evidence type="ECO:0000256" key="1">
    <source>
        <dbReference type="ARBA" id="ARBA00003518"/>
    </source>
</evidence>
<proteinExistence type="inferred from homology"/>
<evidence type="ECO:0000256" key="4">
    <source>
        <dbReference type="ARBA" id="ARBA00008426"/>
    </source>
</evidence>
<evidence type="ECO:0000313" key="12">
    <source>
        <dbReference type="EMBL" id="BAV33695.1"/>
    </source>
</evidence>
<keyword evidence="8 11" id="KW-0570">Pentose shunt</keyword>
<feature type="active site" description="Schiff-base intermediate with substrate" evidence="11">
    <location>
        <position position="142"/>
    </location>
</feature>
<dbReference type="InterPro" id="IPR004732">
    <property type="entry name" value="Transaldolase_2"/>
</dbReference>
<dbReference type="EMBL" id="AP014879">
    <property type="protein sequence ID" value="BAV33695.1"/>
    <property type="molecule type" value="Genomic_DNA"/>
</dbReference>
<comment type="catalytic activity">
    <reaction evidence="10 11">
        <text>D-sedoheptulose 7-phosphate + D-glyceraldehyde 3-phosphate = D-erythrose 4-phosphate + beta-D-fructose 6-phosphate</text>
        <dbReference type="Rhea" id="RHEA:17053"/>
        <dbReference type="ChEBI" id="CHEBI:16897"/>
        <dbReference type="ChEBI" id="CHEBI:57483"/>
        <dbReference type="ChEBI" id="CHEBI:57634"/>
        <dbReference type="ChEBI" id="CHEBI:59776"/>
        <dbReference type="EC" id="2.2.1.2"/>
    </reaction>
</comment>
<evidence type="ECO:0000256" key="2">
    <source>
        <dbReference type="ARBA" id="ARBA00004496"/>
    </source>
</evidence>
<comment type="subcellular location">
    <subcellularLocation>
        <location evidence="2 11">Cytoplasm</location>
    </subcellularLocation>
</comment>